<name>A0ABW0P1A0_9HYPH</name>
<feature type="region of interest" description="Disordered" evidence="1">
    <location>
        <begin position="152"/>
        <end position="185"/>
    </location>
</feature>
<evidence type="ECO:0000313" key="2">
    <source>
        <dbReference type="EMBL" id="MFC5505132.1"/>
    </source>
</evidence>
<keyword evidence="3" id="KW-1185">Reference proteome</keyword>
<gene>
    <name evidence="2" type="ORF">ACFPN9_07670</name>
</gene>
<dbReference type="Proteomes" id="UP001596060">
    <property type="component" value="Unassembled WGS sequence"/>
</dbReference>
<dbReference type="Pfam" id="PF06892">
    <property type="entry name" value="Phage_CP76"/>
    <property type="match status" value="1"/>
</dbReference>
<evidence type="ECO:0000256" key="1">
    <source>
        <dbReference type="SAM" id="MobiDB-lite"/>
    </source>
</evidence>
<comment type="caution">
    <text evidence="2">The sequence shown here is derived from an EMBL/GenBank/DDBJ whole genome shotgun (WGS) entry which is preliminary data.</text>
</comment>
<dbReference type="EMBL" id="JBHSLU010000012">
    <property type="protein sequence ID" value="MFC5505132.1"/>
    <property type="molecule type" value="Genomic_DNA"/>
</dbReference>
<sequence length="185" mass="18903">MDFSSLDTAEPGFLLLKRASRVLIKAAGGLHAAGEITGRSHEQMRRYGDPASPETLPVHLAMRLEADCGQPYVTRALAELSGHALRPVQGRSADGGLPMAFAEATMAGAEFHREVALAKADGVITPNEENAIARAGAKAQAAIGTVLAVVAGATPPSPPPAGPAATPTQDGQVSRPVLRSVGEAG</sequence>
<proteinExistence type="predicted"/>
<protein>
    <submittedName>
        <fullName evidence="2">Phage regulatory CII family protein</fullName>
    </submittedName>
</protein>
<dbReference type="InterPro" id="IPR009679">
    <property type="entry name" value="Phage_186_CII-like"/>
</dbReference>
<evidence type="ECO:0000313" key="3">
    <source>
        <dbReference type="Proteomes" id="UP001596060"/>
    </source>
</evidence>
<accession>A0ABW0P1A0</accession>
<organism evidence="2 3">
    <name type="scientific">Bosea massiliensis</name>
    <dbReference type="NCBI Taxonomy" id="151419"/>
    <lineage>
        <taxon>Bacteria</taxon>
        <taxon>Pseudomonadati</taxon>
        <taxon>Pseudomonadota</taxon>
        <taxon>Alphaproteobacteria</taxon>
        <taxon>Hyphomicrobiales</taxon>
        <taxon>Boseaceae</taxon>
        <taxon>Bosea</taxon>
    </lineage>
</organism>
<dbReference type="RefSeq" id="WP_377816215.1">
    <property type="nucleotide sequence ID" value="NZ_JBHSLU010000012.1"/>
</dbReference>
<reference evidence="3" key="1">
    <citation type="journal article" date="2019" name="Int. J. Syst. Evol. Microbiol.">
        <title>The Global Catalogue of Microorganisms (GCM) 10K type strain sequencing project: providing services to taxonomists for standard genome sequencing and annotation.</title>
        <authorList>
            <consortium name="The Broad Institute Genomics Platform"/>
            <consortium name="The Broad Institute Genome Sequencing Center for Infectious Disease"/>
            <person name="Wu L."/>
            <person name="Ma J."/>
        </authorList>
    </citation>
    <scope>NUCLEOTIDE SEQUENCE [LARGE SCALE GENOMIC DNA]</scope>
    <source>
        <strain evidence="3">CCUG 43117</strain>
    </source>
</reference>